<evidence type="ECO:0000313" key="3">
    <source>
        <dbReference type="Proteomes" id="UP000196125"/>
    </source>
</evidence>
<dbReference type="RefSeq" id="WP_143693200.1">
    <property type="nucleotide sequence ID" value="NZ_AP024884.1"/>
</dbReference>
<reference evidence="1 4" key="2">
    <citation type="submission" date="2023-11" db="EMBL/GenBank/DDBJ databases">
        <title>Plant-associative lifestyle of Vibrio porteresiae and its evolutionary dynamics.</title>
        <authorList>
            <person name="Rameshkumar N."/>
            <person name="Kirti K."/>
        </authorList>
    </citation>
    <scope>NUCLEOTIDE SEQUENCE [LARGE SCALE GENOMIC DNA]</scope>
    <source>
        <strain evidence="1 4">MSSRF38</strain>
    </source>
</reference>
<evidence type="ECO:0000313" key="4">
    <source>
        <dbReference type="Proteomes" id="UP001283366"/>
    </source>
</evidence>
<dbReference type="AlphaFoldDB" id="A0A1Y6IX06"/>
<dbReference type="OrthoDB" id="5915631at2"/>
<keyword evidence="4" id="KW-1185">Reference proteome</keyword>
<evidence type="ECO:0000313" key="2">
    <source>
        <dbReference type="EMBL" id="SMS01022.1"/>
    </source>
</evidence>
<protein>
    <submittedName>
        <fullName evidence="1">ABC transporter ATPase</fullName>
    </submittedName>
</protein>
<name>A0A1Y6IX06_9VIBR</name>
<gene>
    <name evidence="1" type="ORF">SBX37_17885</name>
    <name evidence="2" type="ORF">VIM7927_02299</name>
</gene>
<reference evidence="2 3" key="1">
    <citation type="submission" date="2017-05" db="EMBL/GenBank/DDBJ databases">
        <authorList>
            <person name="Song R."/>
            <person name="Chenine A.L."/>
            <person name="Ruprecht R.M."/>
        </authorList>
    </citation>
    <scope>NUCLEOTIDE SEQUENCE [LARGE SCALE GENOMIC DNA]</scope>
    <source>
        <strain evidence="2 3">CECT 7927</strain>
    </source>
</reference>
<sequence>MSIMVPYTNHSSHSMTIGGCTVPAGETCHVDARFVPAKPQVNRQLKILYINFNQTPRYFGTSVVQPLQAERLSVIHFDNPNLHDAGQVQDRIFSRLLERKISDIKPYLAQMHEGEIVRLAELEQAGQQRKSLLKEFQNELVLRGQTPSDSNKSEAP</sequence>
<dbReference type="Proteomes" id="UP000196125">
    <property type="component" value="Unassembled WGS sequence"/>
</dbReference>
<organism evidence="2 3">
    <name type="scientific">Vibrio mangrovi</name>
    <dbReference type="NCBI Taxonomy" id="474394"/>
    <lineage>
        <taxon>Bacteria</taxon>
        <taxon>Pseudomonadati</taxon>
        <taxon>Pseudomonadota</taxon>
        <taxon>Gammaproteobacteria</taxon>
        <taxon>Vibrionales</taxon>
        <taxon>Vibrionaceae</taxon>
        <taxon>Vibrio</taxon>
    </lineage>
</organism>
<proteinExistence type="predicted"/>
<dbReference type="EMBL" id="FXXI01000003">
    <property type="protein sequence ID" value="SMS01022.1"/>
    <property type="molecule type" value="Genomic_DNA"/>
</dbReference>
<accession>A0A1Y6IX06</accession>
<dbReference type="EMBL" id="JAWRCO010000002">
    <property type="protein sequence ID" value="MDW6004731.1"/>
    <property type="molecule type" value="Genomic_DNA"/>
</dbReference>
<dbReference type="Proteomes" id="UP001283366">
    <property type="component" value="Unassembled WGS sequence"/>
</dbReference>
<evidence type="ECO:0000313" key="1">
    <source>
        <dbReference type="EMBL" id="MDW6004731.1"/>
    </source>
</evidence>